<dbReference type="SMART" id="SM00382">
    <property type="entry name" value="AAA"/>
    <property type="match status" value="1"/>
</dbReference>
<dbReference type="GO" id="GO:0016887">
    <property type="term" value="F:ATP hydrolysis activity"/>
    <property type="evidence" value="ECO:0007669"/>
    <property type="project" value="InterPro"/>
</dbReference>
<comment type="subcellular location">
    <subcellularLocation>
        <location evidence="1">Cell membrane</location>
        <topology evidence="1">Peripheral membrane protein</topology>
    </subcellularLocation>
</comment>
<protein>
    <submittedName>
        <fullName evidence="9">Oligopeptide/dipeptide ABC transporter ATP-binding protein</fullName>
    </submittedName>
</protein>
<dbReference type="GO" id="GO:0005524">
    <property type="term" value="F:ATP binding"/>
    <property type="evidence" value="ECO:0007669"/>
    <property type="project" value="UniProtKB-KW"/>
</dbReference>
<evidence type="ECO:0000256" key="4">
    <source>
        <dbReference type="ARBA" id="ARBA00022475"/>
    </source>
</evidence>
<keyword evidence="10" id="KW-1185">Reference proteome</keyword>
<name>A0A839EAQ4_9MICO</name>
<dbReference type="SUPFAM" id="SSF52540">
    <property type="entry name" value="P-loop containing nucleoside triphosphate hydrolases"/>
    <property type="match status" value="1"/>
</dbReference>
<dbReference type="InterPro" id="IPR003593">
    <property type="entry name" value="AAA+_ATPase"/>
</dbReference>
<dbReference type="CDD" id="cd03257">
    <property type="entry name" value="ABC_NikE_OppD_transporters"/>
    <property type="match status" value="1"/>
</dbReference>
<dbReference type="PANTHER" id="PTHR43297">
    <property type="entry name" value="OLIGOPEPTIDE TRANSPORT ATP-BINDING PROTEIN APPD"/>
    <property type="match status" value="1"/>
</dbReference>
<dbReference type="RefSeq" id="WP_182491050.1">
    <property type="nucleotide sequence ID" value="NZ_BAAAOV010000004.1"/>
</dbReference>
<comment type="caution">
    <text evidence="9">The sequence shown here is derived from an EMBL/GenBank/DDBJ whole genome shotgun (WGS) entry which is preliminary data.</text>
</comment>
<keyword evidence="3" id="KW-0813">Transport</keyword>
<evidence type="ECO:0000256" key="2">
    <source>
        <dbReference type="ARBA" id="ARBA00005417"/>
    </source>
</evidence>
<dbReference type="InterPro" id="IPR003439">
    <property type="entry name" value="ABC_transporter-like_ATP-bd"/>
</dbReference>
<reference evidence="9 10" key="1">
    <citation type="submission" date="2020-07" db="EMBL/GenBank/DDBJ databases">
        <title>Sequencing the genomes of 1000 actinobacteria strains.</title>
        <authorList>
            <person name="Klenk H.-P."/>
        </authorList>
    </citation>
    <scope>NUCLEOTIDE SEQUENCE [LARGE SCALE GENOMIC DNA]</scope>
    <source>
        <strain evidence="9 10">DSM 19663</strain>
    </source>
</reference>
<dbReference type="NCBIfam" id="TIGR01727">
    <property type="entry name" value="oligo_HPY"/>
    <property type="match status" value="1"/>
</dbReference>
<dbReference type="Proteomes" id="UP000585905">
    <property type="component" value="Unassembled WGS sequence"/>
</dbReference>
<sequence length="395" mass="42782">MADSTLLTVEDLSVHFSTSRGTAHAVDRVSFSIEKGETLALVGETGCGKSVTARSILKLVPEPPGRYASGSIRLANPDGSSTDMLAAPMREVRAIRGERISMIFQDPGKALNPALTIGRQLAEVFGEHRLGMILERAGLDPDKARPTARRIAQQRAGATRRRVYSLTNRVTSRALQRSIDEAVMAALADTGIPNTRKIMASYPHELSGGMKQRVMIAQALACDPDLLVADEPTTALDVTIQARILELIHEMQQRRGTAILYITHDLSIVRQFADRVAVMYAGRIVESGRAIDVLTAPQHPYTQGLLAAIPRPGTPRGQLEAIPGSVPQLIDPPAQCHFASRCKWAAPACSAAVPRLLAVRPMHETACFRYESAESVGMPQEDMPARIHHEGATAE</sequence>
<dbReference type="GO" id="GO:0005886">
    <property type="term" value="C:plasma membrane"/>
    <property type="evidence" value="ECO:0007669"/>
    <property type="project" value="UniProtKB-SubCell"/>
</dbReference>
<dbReference type="InterPro" id="IPR013563">
    <property type="entry name" value="Oligopep_ABC_C"/>
</dbReference>
<dbReference type="AlphaFoldDB" id="A0A839EAQ4"/>
<dbReference type="PROSITE" id="PS50893">
    <property type="entry name" value="ABC_TRANSPORTER_2"/>
    <property type="match status" value="1"/>
</dbReference>
<proteinExistence type="inferred from homology"/>
<organism evidence="9 10">
    <name type="scientific">Microcella alkalica</name>
    <dbReference type="NCBI Taxonomy" id="355930"/>
    <lineage>
        <taxon>Bacteria</taxon>
        <taxon>Bacillati</taxon>
        <taxon>Actinomycetota</taxon>
        <taxon>Actinomycetes</taxon>
        <taxon>Micrococcales</taxon>
        <taxon>Microbacteriaceae</taxon>
        <taxon>Microcella</taxon>
    </lineage>
</organism>
<evidence type="ECO:0000259" key="8">
    <source>
        <dbReference type="PROSITE" id="PS50893"/>
    </source>
</evidence>
<dbReference type="InterPro" id="IPR027417">
    <property type="entry name" value="P-loop_NTPase"/>
</dbReference>
<dbReference type="Pfam" id="PF08352">
    <property type="entry name" value="oligo_HPY"/>
    <property type="match status" value="1"/>
</dbReference>
<dbReference type="InterPro" id="IPR050388">
    <property type="entry name" value="ABC_Ni/Peptide_Import"/>
</dbReference>
<evidence type="ECO:0000256" key="7">
    <source>
        <dbReference type="ARBA" id="ARBA00023136"/>
    </source>
</evidence>
<evidence type="ECO:0000313" key="10">
    <source>
        <dbReference type="Proteomes" id="UP000585905"/>
    </source>
</evidence>
<dbReference type="Pfam" id="PF00005">
    <property type="entry name" value="ABC_tran"/>
    <property type="match status" value="1"/>
</dbReference>
<dbReference type="PROSITE" id="PS00211">
    <property type="entry name" value="ABC_TRANSPORTER_1"/>
    <property type="match status" value="1"/>
</dbReference>
<gene>
    <name evidence="9" type="ORF">FHX53_001852</name>
</gene>
<dbReference type="InterPro" id="IPR017871">
    <property type="entry name" value="ABC_transporter-like_CS"/>
</dbReference>
<feature type="domain" description="ABC transporter" evidence="8">
    <location>
        <begin position="7"/>
        <end position="306"/>
    </location>
</feature>
<dbReference type="PANTHER" id="PTHR43297:SF2">
    <property type="entry name" value="DIPEPTIDE TRANSPORT ATP-BINDING PROTEIN DPPD"/>
    <property type="match status" value="1"/>
</dbReference>
<evidence type="ECO:0000256" key="1">
    <source>
        <dbReference type="ARBA" id="ARBA00004202"/>
    </source>
</evidence>
<evidence type="ECO:0000313" key="9">
    <source>
        <dbReference type="EMBL" id="MBA8848253.1"/>
    </source>
</evidence>
<evidence type="ECO:0000256" key="3">
    <source>
        <dbReference type="ARBA" id="ARBA00022448"/>
    </source>
</evidence>
<evidence type="ECO:0000256" key="5">
    <source>
        <dbReference type="ARBA" id="ARBA00022741"/>
    </source>
</evidence>
<keyword evidence="5" id="KW-0547">Nucleotide-binding</keyword>
<dbReference type="GO" id="GO:0015833">
    <property type="term" value="P:peptide transport"/>
    <property type="evidence" value="ECO:0007669"/>
    <property type="project" value="InterPro"/>
</dbReference>
<comment type="similarity">
    <text evidence="2">Belongs to the ABC transporter superfamily.</text>
</comment>
<keyword evidence="6 9" id="KW-0067">ATP-binding</keyword>
<dbReference type="EMBL" id="JACGWX010000004">
    <property type="protein sequence ID" value="MBA8848253.1"/>
    <property type="molecule type" value="Genomic_DNA"/>
</dbReference>
<accession>A0A839EAQ4</accession>
<dbReference type="Gene3D" id="3.40.50.300">
    <property type="entry name" value="P-loop containing nucleotide triphosphate hydrolases"/>
    <property type="match status" value="1"/>
</dbReference>
<evidence type="ECO:0000256" key="6">
    <source>
        <dbReference type="ARBA" id="ARBA00022840"/>
    </source>
</evidence>
<keyword evidence="4" id="KW-1003">Cell membrane</keyword>
<keyword evidence="7" id="KW-0472">Membrane</keyword>